<gene>
    <name evidence="1" type="ORF">GGD90_001906</name>
</gene>
<comment type="caution">
    <text evidence="1">The sequence shown here is derived from an EMBL/GenBank/DDBJ whole genome shotgun (WGS) entry which is preliminary data.</text>
</comment>
<dbReference type="RefSeq" id="WP_221227720.1">
    <property type="nucleotide sequence ID" value="NZ_JACIGE010000006.1"/>
</dbReference>
<dbReference type="EMBL" id="JACIGE010000006">
    <property type="protein sequence ID" value="MBB4247532.1"/>
    <property type="molecule type" value="Genomic_DNA"/>
</dbReference>
<name>A0A840GGA0_RHOTE</name>
<dbReference type="Proteomes" id="UP000587070">
    <property type="component" value="Unassembled WGS sequence"/>
</dbReference>
<accession>A0A840GGA0</accession>
<sequence>MNENSAQIIDFLAARNERRRQQRRAELARARDAGSFLLPYFPVFGLFRPLVLGAGVYRPAAQYACNPAFQPYRRLG</sequence>
<proteinExistence type="predicted"/>
<evidence type="ECO:0000313" key="2">
    <source>
        <dbReference type="Proteomes" id="UP000587070"/>
    </source>
</evidence>
<keyword evidence="2" id="KW-1185">Reference proteome</keyword>
<protein>
    <submittedName>
        <fullName evidence="1">Uncharacterized protein</fullName>
    </submittedName>
</protein>
<reference evidence="1 2" key="1">
    <citation type="submission" date="2020-08" db="EMBL/GenBank/DDBJ databases">
        <title>Genome sequencing of Purple Non-Sulfur Bacteria from various extreme environments.</title>
        <authorList>
            <person name="Mayer M."/>
        </authorList>
    </citation>
    <scope>NUCLEOTIDE SEQUENCE [LARGE SCALE GENOMIC DNA]</scope>
    <source>
        <strain evidence="1 2">2761</strain>
    </source>
</reference>
<dbReference type="AlphaFoldDB" id="A0A840GGA0"/>
<organism evidence="1 2">
    <name type="scientific">Rhodocyclus tenuis</name>
    <name type="common">Rhodospirillum tenue</name>
    <dbReference type="NCBI Taxonomy" id="1066"/>
    <lineage>
        <taxon>Bacteria</taxon>
        <taxon>Pseudomonadati</taxon>
        <taxon>Pseudomonadota</taxon>
        <taxon>Betaproteobacteria</taxon>
        <taxon>Rhodocyclales</taxon>
        <taxon>Rhodocyclaceae</taxon>
        <taxon>Rhodocyclus</taxon>
    </lineage>
</organism>
<evidence type="ECO:0000313" key="1">
    <source>
        <dbReference type="EMBL" id="MBB4247532.1"/>
    </source>
</evidence>